<organism evidence="13 14">
    <name type="scientific">Aedes aegypti</name>
    <name type="common">Yellowfever mosquito</name>
    <name type="synonym">Culex aegypti</name>
    <dbReference type="NCBI Taxonomy" id="7159"/>
    <lineage>
        <taxon>Eukaryota</taxon>
        <taxon>Metazoa</taxon>
        <taxon>Ecdysozoa</taxon>
        <taxon>Arthropoda</taxon>
        <taxon>Hexapoda</taxon>
        <taxon>Insecta</taxon>
        <taxon>Pterygota</taxon>
        <taxon>Neoptera</taxon>
        <taxon>Endopterygota</taxon>
        <taxon>Diptera</taxon>
        <taxon>Nematocera</taxon>
        <taxon>Culicoidea</taxon>
        <taxon>Culicidae</taxon>
        <taxon>Culicinae</taxon>
        <taxon>Aedini</taxon>
        <taxon>Aedes</taxon>
        <taxon>Stegomyia</taxon>
    </lineage>
</organism>
<dbReference type="Gene3D" id="6.20.210.20">
    <property type="entry name" value="THAP domain"/>
    <property type="match status" value="1"/>
</dbReference>
<feature type="domain" description="ZAD" evidence="12">
    <location>
        <begin position="144"/>
        <end position="220"/>
    </location>
</feature>
<evidence type="ECO:0000313" key="13">
    <source>
        <dbReference type="EnsemblMetazoa" id="AAEL015115-PB"/>
    </source>
</evidence>
<feature type="binding site" evidence="8">
    <location>
        <position position="193"/>
    </location>
    <ligand>
        <name>Zn(2+)</name>
        <dbReference type="ChEBI" id="CHEBI:29105"/>
    </ligand>
</feature>
<evidence type="ECO:0000259" key="12">
    <source>
        <dbReference type="PROSITE" id="PS51915"/>
    </source>
</evidence>
<evidence type="ECO:0000256" key="7">
    <source>
        <dbReference type="PROSITE-ProRule" id="PRU00309"/>
    </source>
</evidence>
<keyword evidence="14" id="KW-1185">Reference proteome</keyword>
<dbReference type="Gene3D" id="3.30.160.60">
    <property type="entry name" value="Classic Zinc Finger"/>
    <property type="match status" value="3"/>
</dbReference>
<dbReference type="OrthoDB" id="7762435at2759"/>
<accession>A0A903UZ67</accession>
<feature type="region of interest" description="Disordered" evidence="9">
    <location>
        <begin position="82"/>
        <end position="106"/>
    </location>
</feature>
<dbReference type="GO" id="GO:0008270">
    <property type="term" value="F:zinc ion binding"/>
    <property type="evidence" value="ECO:0007669"/>
    <property type="project" value="UniProtKB-UniRule"/>
</dbReference>
<reference evidence="13" key="2">
    <citation type="submission" date="2022-10" db="UniProtKB">
        <authorList>
            <consortium name="EnsemblMetazoa"/>
        </authorList>
    </citation>
    <scope>IDENTIFICATION</scope>
    <source>
        <strain evidence="13">LVP_AGWG</strain>
    </source>
</reference>
<feature type="domain" description="C2H2-type" evidence="10">
    <location>
        <begin position="296"/>
        <end position="323"/>
    </location>
</feature>
<keyword evidence="4 8" id="KW-0862">Zinc</keyword>
<evidence type="ECO:0000256" key="6">
    <source>
        <dbReference type="PROSITE-ProRule" id="PRU00042"/>
    </source>
</evidence>
<evidence type="ECO:0000256" key="9">
    <source>
        <dbReference type="SAM" id="MobiDB-lite"/>
    </source>
</evidence>
<evidence type="ECO:0000256" key="3">
    <source>
        <dbReference type="ARBA" id="ARBA00022771"/>
    </source>
</evidence>
<dbReference type="PANTHER" id="PTHR24379">
    <property type="entry name" value="KRAB AND ZINC FINGER DOMAIN-CONTAINING"/>
    <property type="match status" value="1"/>
</dbReference>
<dbReference type="EnsemblMetazoa" id="AAEL015115-RB">
    <property type="protein sequence ID" value="AAEL015115-PB"/>
    <property type="gene ID" value="AAEL015115"/>
</dbReference>
<dbReference type="SMART" id="SM00868">
    <property type="entry name" value="zf-AD"/>
    <property type="match status" value="1"/>
</dbReference>
<evidence type="ECO:0000259" key="10">
    <source>
        <dbReference type="PROSITE" id="PS50157"/>
    </source>
</evidence>
<dbReference type="GO" id="GO:0005634">
    <property type="term" value="C:nucleus"/>
    <property type="evidence" value="ECO:0007669"/>
    <property type="project" value="InterPro"/>
</dbReference>
<feature type="domain" description="THAP-type" evidence="11">
    <location>
        <begin position="1"/>
        <end position="85"/>
    </location>
</feature>
<dbReference type="InterPro" id="IPR006612">
    <property type="entry name" value="THAP_Znf"/>
</dbReference>
<dbReference type="PANTHER" id="PTHR24379:SF127">
    <property type="entry name" value="BLOODY FINGERS-RELATED"/>
    <property type="match status" value="1"/>
</dbReference>
<dbReference type="PROSITE" id="PS00028">
    <property type="entry name" value="ZINC_FINGER_C2H2_1"/>
    <property type="match status" value="4"/>
</dbReference>
<proteinExistence type="predicted"/>
<evidence type="ECO:0000256" key="5">
    <source>
        <dbReference type="ARBA" id="ARBA00023125"/>
    </source>
</evidence>
<keyword evidence="5 7" id="KW-0238">DNA-binding</keyword>
<dbReference type="SMART" id="SM00980">
    <property type="entry name" value="THAP"/>
    <property type="match status" value="1"/>
</dbReference>
<dbReference type="GO" id="GO:0000977">
    <property type="term" value="F:RNA polymerase II transcription regulatory region sequence-specific DNA binding"/>
    <property type="evidence" value="ECO:0007669"/>
    <property type="project" value="TreeGrafter"/>
</dbReference>
<sequence length="476" mass="54778">MIIFCAVRGCSNKLCLTKGITEISYHKFPSHPDCLDQWIRFCGWHDGWNPRPNQGICSKHFNQSCFGGQYKMRRKLKNRAIPSRKPGTDVKDITKNGQGPSKAKTAEIGHTKHPDIVTEEHIKTEDEFSQIDVESEAAQQTDTNLCRVCQSDLLPDAKHLLEPAVARKSYADAIGEILHIQVFCDGDANMRICEKCSSFIKDLYSFAKLCRDSLTEMKLPHSNLNTVSQELSELEKEKVLEIQIETIDTHETQSEASSQLDPKRVKSVDPKQCDICGVFIKQDLQLHKKTHFNVSVKCDVCGKTYSNARQLQVHMNVHTKNIPYPCQFCDKVFYVWRSQKDHEQTHLDKINNVEHRCTECDNVYATKKQLEVHFKLKHLGIRKYACQHCNFKTNLKDRLLHHVRATHTDKRPYGCTVCDNTTSNDSNHYIHFKRHKKKGESTEYQIKCAYCGKVFTKDAVFEMHLVDDHPEEAVIV</sequence>
<protein>
    <submittedName>
        <fullName evidence="13">Uncharacterized protein</fullName>
    </submittedName>
</protein>
<dbReference type="Pfam" id="PF05485">
    <property type="entry name" value="THAP"/>
    <property type="match status" value="1"/>
</dbReference>
<dbReference type="SMART" id="SM00692">
    <property type="entry name" value="DM3"/>
    <property type="match status" value="1"/>
</dbReference>
<evidence type="ECO:0000256" key="1">
    <source>
        <dbReference type="ARBA" id="ARBA00022723"/>
    </source>
</evidence>
<evidence type="ECO:0000313" key="14">
    <source>
        <dbReference type="Proteomes" id="UP000008820"/>
    </source>
</evidence>
<dbReference type="InterPro" id="IPR013087">
    <property type="entry name" value="Znf_C2H2_type"/>
</dbReference>
<feature type="domain" description="C2H2-type" evidence="10">
    <location>
        <begin position="384"/>
        <end position="412"/>
    </location>
</feature>
<dbReference type="Pfam" id="PF00096">
    <property type="entry name" value="zf-C2H2"/>
    <property type="match status" value="1"/>
</dbReference>
<dbReference type="InterPro" id="IPR012934">
    <property type="entry name" value="Znf_AD"/>
</dbReference>
<dbReference type="SUPFAM" id="SSF57667">
    <property type="entry name" value="beta-beta-alpha zinc fingers"/>
    <property type="match status" value="2"/>
</dbReference>
<feature type="binding site" evidence="8">
    <location>
        <position position="196"/>
    </location>
    <ligand>
        <name>Zn(2+)</name>
        <dbReference type="ChEBI" id="CHEBI:29105"/>
    </ligand>
</feature>
<feature type="domain" description="C2H2-type" evidence="10">
    <location>
        <begin position="355"/>
        <end position="383"/>
    </location>
</feature>
<evidence type="ECO:0000256" key="4">
    <source>
        <dbReference type="ARBA" id="ARBA00022833"/>
    </source>
</evidence>
<keyword evidence="3 6" id="KW-0863">Zinc-finger</keyword>
<name>A0A903UZ67_AEDAE</name>
<dbReference type="InterPro" id="IPR038441">
    <property type="entry name" value="THAP_Znf_sf"/>
</dbReference>
<keyword evidence="1 8" id="KW-0479">Metal-binding</keyword>
<gene>
    <name evidence="13" type="primary">5578067</name>
</gene>
<feature type="domain" description="C2H2-type" evidence="10">
    <location>
        <begin position="446"/>
        <end position="474"/>
    </location>
</feature>
<dbReference type="PROSITE" id="PS50157">
    <property type="entry name" value="ZINC_FINGER_C2H2_2"/>
    <property type="match status" value="4"/>
</dbReference>
<dbReference type="Proteomes" id="UP000008820">
    <property type="component" value="Chromosome 2"/>
</dbReference>
<dbReference type="AlphaFoldDB" id="A0A903UZ67"/>
<evidence type="ECO:0000256" key="2">
    <source>
        <dbReference type="ARBA" id="ARBA00022737"/>
    </source>
</evidence>
<dbReference type="Gene3D" id="3.40.1800.20">
    <property type="match status" value="1"/>
</dbReference>
<reference evidence="13 14" key="1">
    <citation type="submission" date="2017-06" db="EMBL/GenBank/DDBJ databases">
        <title>Aedes aegypti genome working group (AGWG) sequencing and assembly.</title>
        <authorList>
            <consortium name="Aedes aegypti Genome Working Group (AGWG)"/>
            <person name="Matthews B.J."/>
        </authorList>
    </citation>
    <scope>NUCLEOTIDE SEQUENCE [LARGE SCALE GENOMIC DNA]</scope>
    <source>
        <strain evidence="13 14">LVP_AGWG</strain>
    </source>
</reference>
<dbReference type="Pfam" id="PF07776">
    <property type="entry name" value="zf-AD"/>
    <property type="match status" value="1"/>
</dbReference>
<feature type="binding site" evidence="8">
    <location>
        <position position="149"/>
    </location>
    <ligand>
        <name>Zn(2+)</name>
        <dbReference type="ChEBI" id="CHEBI:29105"/>
    </ligand>
</feature>
<dbReference type="GO" id="GO:0000981">
    <property type="term" value="F:DNA-binding transcription factor activity, RNA polymerase II-specific"/>
    <property type="evidence" value="ECO:0007669"/>
    <property type="project" value="TreeGrafter"/>
</dbReference>
<feature type="binding site" evidence="8">
    <location>
        <position position="146"/>
    </location>
    <ligand>
        <name>Zn(2+)</name>
        <dbReference type="ChEBI" id="CHEBI:29105"/>
    </ligand>
</feature>
<dbReference type="PROSITE" id="PS51915">
    <property type="entry name" value="ZAD"/>
    <property type="match status" value="1"/>
</dbReference>
<keyword evidence="2" id="KW-0677">Repeat</keyword>
<dbReference type="InterPro" id="IPR036236">
    <property type="entry name" value="Znf_C2H2_sf"/>
</dbReference>
<evidence type="ECO:0000259" key="11">
    <source>
        <dbReference type="PROSITE" id="PS50950"/>
    </source>
</evidence>
<dbReference type="PROSITE" id="PS50950">
    <property type="entry name" value="ZF_THAP"/>
    <property type="match status" value="1"/>
</dbReference>
<evidence type="ECO:0000256" key="8">
    <source>
        <dbReference type="PROSITE-ProRule" id="PRU01263"/>
    </source>
</evidence>
<dbReference type="FunFam" id="3.30.160.60:FF:000446">
    <property type="entry name" value="Zinc finger protein"/>
    <property type="match status" value="1"/>
</dbReference>
<dbReference type="SMART" id="SM00355">
    <property type="entry name" value="ZnF_C2H2"/>
    <property type="match status" value="7"/>
</dbReference>
<dbReference type="SUPFAM" id="SSF57716">
    <property type="entry name" value="Glucocorticoid receptor-like (DNA-binding domain)"/>
    <property type="match status" value="2"/>
</dbReference>